<sequence length="2671" mass="294732">MDAPKTVSRLILDIISEFALNKFDDASDRLAAGTPSFLAIIDTFVATQQEVQTCLPSFPFKSANKKYKVLGSLPDKAEELALNRLNTMCQRICDIYPPGARVTIVSDGMVYNDLVAVPDRETWRYGEALRKMAHDKAFSHISFARIKDLIDCDLPEQLREITYVANCTNIRRILLNTYGKDDLDIDKEIANNQDTKLTYLGYRRFLESDLKEMYPLDKDRSNLAYKRDVKYLAKQILKRGYAFAGAVKNAFPNYLRLSIHESIGEHKVSISLLNTQTGFTTPWHCSVAQLATGEWISAPMGEFQNDSRLELVYEDGNPSYFKEKPRDDSSAPAISESWATFMPAKKISPASNGSSTPSSLSDAGSSTHRDSSASPPPQLKTSGYTTPSLSSNASEMQDGNATKNLVLGASSPSRDYGKRLLPQIIDGLAVSHPDQIIFSLSSIEKKILTLQDVTIGQFAKAIDKTAWWLEKTIGKQDRIQPIAYIGPRDAATIPLVEEVLSQRPMTVLNLPPLDSLLDANSTPDYPYTKTFEQVSTDPFCFLHTSGSTGIPKPIPWSHALIGTLDAVRLLPPVDGLLPWTTDWKPKDRLYSSFPMSHGAGILMDILMPPLFNLHCIIGPADILPNITLIKLLAEQACIDIWSLVPSLVDEVGETPDVLAKLAPSKFICASGGPVSLTSAGKANQVIRVLNLTGTTEGLFIGNLVVPREDWSWFAFHPYSGFEFKQIDEDTYEHWIHYNPQHASLFQGIYHTFPEKQSINFKDLYTQHPTKPGLWAFKGRNDDLVVLSNGYKISPLQIEAFISTHPAVSGCLVIGTGKPQPALLIELKDPNSKGAEELFESVWEMVQKSSLQSQNKNQFLRDFIAFADADKPFSRTDKGTVKRSATLKLYEDYIERFYRSRNGSIPDLNMDMGSLESIQNNVRQLFASHIPEIHDLNQDDNILELGFDSIAVFVAIKTLRVATGLRDRLNARGLYANPTVGAFSSFLFELASKVGNDASSLEGSGTPKTKQSIAQHQAWQWLKLNTGENIPRSAPGHEILREIVRTLWAEVLNSDSDSFEDDDIFFEVGGDSIRAQQLIAAAKKQGLSLTMENIFLNVSLEEMSKAIQVSTYETDGAGEEESAINPFSLLKTGNKSREETLAAIATKLNLSQQHIENAYPCSPMQESLLSELEGSSNLYVRQFVFHFNQDLVVDRLRHAWDETIAANPILRTRICYLNKSVGYTQAVMNETYEWEVKTGALADFLAADAGTQMLTGAKFFRYTVIIDQDDKVEQRHFVWTVHHALCDGISVIEVLDEVARRLKGVAVEPRQPFDAFIKSAILDVDASQEQKFWKQIFEDQNPTPYPVLPQTPQFQASPSKVHQSILKMNPKNHSLGLTNALLLRATWAILLSYYTGTLDVVFGTINNGRSFSIPGGVASMIGPAISLAPISLKVDPQETIKSFLSAVRVQYAEMMRFEHTGISKMRYYLADELSTIMDFQTMLVIDPQPFEEAIAASMQTIGLQYNDSLGKREEHPNPLVLTCTIDNETDILLTVQYDDRVLAKSQVENLAHHFQALLTCLTHASPDALLGSLSPLSENDTMQIKKWNSFTPLTEEICVHNLFQRQVQEHPNAIAVCTVDQSFTYMEVDNFSSALATQLIHTGVIPGQYVGVCFEKSIWTVVAILAVFKSGAVYVPIEPDHPESRIKEVIIAAGIEAVLASPHGATVLAGLCEKVITVEKAPVRVDIDLPTVSPSSTAYLLFTSGSTGKPKGILMPHSGICTSIIHHGRAFGASPNWRTLQFGAHTFDLSIAEFFTTLAFGGCICVPSQAERLNNLAGAITALKANTLMVVPTVANLLFPSDVPMLKTIILAGEPITKETIMRWADHVDLTTAYGPSETAVYCSGSVKVSANAHPAHIGPAIGGTMWITSPDNHHELAAIGCVGEIVISGGLLGGGYFGDEAGTDAAFVPTPQWMRELDPESPFDKIYRSGDLAKYNADGTMHIVGRRDTQVKLRGFRIELGEIENQVMASRLVAAAISILPANGPCTKQIVVVLSLHKSVLVGDRANAIALSEDRHSPQTTGTIDRLRDRLSALLPDYMMPTVWVVLESMPLLISGKVDRKAIKQWVDSMEDPTFQGLVEPQSTTGDSGILPGSVAHSLRNLWSDVLTVPADQLGLRTSFFAVGGDSIAAIQIVARARQLGLAAVTVQGIIGAKTLGNLAKLVEQSTGDAALQSPSSLAGIKRKSTAEILEPYQDILKKKLQGTPSVTVLDAYELAPFQRELLRQRKLNPAVFVLSWHMEVASRTEQPISLSKLVRAWERVVQKFPILHSVFLADGTLEPIQVVLGNAKPEISTFSLPLGQADLTFETLGVTALDECFLPHRALFSQRGGRFFIHIELDHLVFDGWSLKLIKAALLTAYEADDAYTLEEKEVPTYKSFVEAHQQQDRAEEDLRYWTDILRDQQSSLLSLPPSPYLSNLPLSSKKTVFYLPDIPAKALTDFGVANGITPASVIDAAWAQTLSAFLGSSNIGFEYVISGRDEDVPGVFEIVGPLINVLAYHLQDVSAAKSVEGLASLARRMQGQRAQDGLHSSINIRTVAEAVKQEPLFNTGVNFQKRPTTVRAETLSVDDDIEKSSDPWHFGILVRVIHMIDDNALRPSFEFDARRFDAQRMTKVAEDFWQRLEQITAVPEQ</sequence>
<dbReference type="EMBL" id="JANJQO010000388">
    <property type="protein sequence ID" value="KAJ2978313.1"/>
    <property type="molecule type" value="Genomic_DNA"/>
</dbReference>
<accession>A0ACC1NGY7</accession>
<comment type="caution">
    <text evidence="1">The sequence shown here is derived from an EMBL/GenBank/DDBJ whole genome shotgun (WGS) entry which is preliminary data.</text>
</comment>
<protein>
    <submittedName>
        <fullName evidence="1">Uncharacterized protein</fullName>
    </submittedName>
</protein>
<keyword evidence="2" id="KW-1185">Reference proteome</keyword>
<dbReference type="Proteomes" id="UP001143910">
    <property type="component" value="Unassembled WGS sequence"/>
</dbReference>
<evidence type="ECO:0000313" key="2">
    <source>
        <dbReference type="Proteomes" id="UP001143910"/>
    </source>
</evidence>
<evidence type="ECO:0000313" key="1">
    <source>
        <dbReference type="EMBL" id="KAJ2978313.1"/>
    </source>
</evidence>
<name>A0ACC1NGY7_9HYPO</name>
<proteinExistence type="predicted"/>
<reference evidence="1" key="1">
    <citation type="submission" date="2022-08" db="EMBL/GenBank/DDBJ databases">
        <title>Genome Sequence of Lecanicillium fungicola.</title>
        <authorList>
            <person name="Buettner E."/>
        </authorList>
    </citation>
    <scope>NUCLEOTIDE SEQUENCE</scope>
    <source>
        <strain evidence="1">Babe33</strain>
    </source>
</reference>
<organism evidence="1 2">
    <name type="scientific">Zarea fungicola</name>
    <dbReference type="NCBI Taxonomy" id="93591"/>
    <lineage>
        <taxon>Eukaryota</taxon>
        <taxon>Fungi</taxon>
        <taxon>Dikarya</taxon>
        <taxon>Ascomycota</taxon>
        <taxon>Pezizomycotina</taxon>
        <taxon>Sordariomycetes</taxon>
        <taxon>Hypocreomycetidae</taxon>
        <taxon>Hypocreales</taxon>
        <taxon>Cordycipitaceae</taxon>
        <taxon>Zarea</taxon>
    </lineage>
</organism>
<gene>
    <name evidence="1" type="ORF">NQ176_g3886</name>
</gene>